<dbReference type="InterPro" id="IPR006917">
    <property type="entry name" value="SOUL_heme-bd"/>
</dbReference>
<evidence type="ECO:0000313" key="1">
    <source>
        <dbReference type="EMBL" id="RIT28581.1"/>
    </source>
</evidence>
<dbReference type="InterPro" id="IPR011256">
    <property type="entry name" value="Reg_factor_effector_dom_sf"/>
</dbReference>
<accession>A0ABD7HG81</accession>
<dbReference type="AlphaFoldDB" id="A0ABD7HG81"/>
<protein>
    <submittedName>
        <fullName evidence="1">Heme-binding protein</fullName>
    </submittedName>
</protein>
<gene>
    <name evidence="1" type="ORF">D2E76_27650</name>
</gene>
<dbReference type="EMBL" id="QXBN01000056">
    <property type="protein sequence ID" value="RIT28581.1"/>
    <property type="molecule type" value="Genomic_DNA"/>
</dbReference>
<comment type="caution">
    <text evidence="1">The sequence shown here is derived from an EMBL/GenBank/DDBJ whole genome shotgun (WGS) entry which is preliminary data.</text>
</comment>
<sequence length="226" mass="24644">MSVVVPPWTLGIELLKAAGNIFGIRLGTEEPRYSSRPLTASVQIRQYSSRVAAETTVLADDDRARSEGFRRLAGYIFGKNHGRAKIAMTAPVAQQNDTIAMTAPVGQLPSITGGSIIRFYMPAKWTLASLPPPGDDDIRLIEVPAETLAVLRFSGDRSAAAVTRRTDELLNTLHNNGIQTSGDPQAWFYDPPWTLSCTRRNEIAVPIQVQVTVCTGTQRAVRPASR</sequence>
<evidence type="ECO:0000313" key="2">
    <source>
        <dbReference type="Proteomes" id="UP000284557"/>
    </source>
</evidence>
<name>A0ABD7HG81_9MYCO</name>
<dbReference type="PANTHER" id="PTHR11220">
    <property type="entry name" value="HEME-BINDING PROTEIN-RELATED"/>
    <property type="match status" value="1"/>
</dbReference>
<reference evidence="1 2" key="1">
    <citation type="submission" date="2018-08" db="EMBL/GenBank/DDBJ databases">
        <title>Linezolid Resistance in Mycobacterium abscessus: MIC Distribution and Comprehensive Investigation of Resistance Mechanisms.</title>
        <authorList>
            <person name="Ye M."/>
            <person name="Xu L."/>
            <person name="Zou Y."/>
            <person name="Li B."/>
            <person name="Guo Q."/>
            <person name="Zhang Y."/>
            <person name="Zhan M."/>
            <person name="Xu B."/>
            <person name="Yu F."/>
            <person name="Zhang Z."/>
            <person name="Chu H."/>
        </authorList>
    </citation>
    <scope>NUCLEOTIDE SEQUENCE [LARGE SCALE GENOMIC DNA]</scope>
    <source>
        <strain evidence="1 2">G143</strain>
    </source>
</reference>
<dbReference type="Pfam" id="PF04832">
    <property type="entry name" value="SOUL"/>
    <property type="match status" value="1"/>
</dbReference>
<organism evidence="1 2">
    <name type="scientific">Mycobacteroides abscessus</name>
    <dbReference type="NCBI Taxonomy" id="36809"/>
    <lineage>
        <taxon>Bacteria</taxon>
        <taxon>Bacillati</taxon>
        <taxon>Actinomycetota</taxon>
        <taxon>Actinomycetes</taxon>
        <taxon>Mycobacteriales</taxon>
        <taxon>Mycobacteriaceae</taxon>
        <taxon>Mycobacteroides</taxon>
    </lineage>
</organism>
<proteinExistence type="predicted"/>
<dbReference type="SUPFAM" id="SSF55136">
    <property type="entry name" value="Probable bacterial effector-binding domain"/>
    <property type="match status" value="1"/>
</dbReference>
<dbReference type="Gene3D" id="3.20.80.10">
    <property type="entry name" value="Regulatory factor, effector binding domain"/>
    <property type="match status" value="1"/>
</dbReference>
<dbReference type="PANTHER" id="PTHR11220:SF58">
    <property type="entry name" value="SOUL HEME-BINDING FAMILY PROTEIN"/>
    <property type="match status" value="1"/>
</dbReference>
<dbReference type="Proteomes" id="UP000284557">
    <property type="component" value="Unassembled WGS sequence"/>
</dbReference>